<comment type="caution">
    <text evidence="2">The sequence shown here is derived from an EMBL/GenBank/DDBJ whole genome shotgun (WGS) entry which is preliminary data.</text>
</comment>
<accession>A0ABP2GWH0</accession>
<keyword evidence="1" id="KW-0812">Transmembrane</keyword>
<protein>
    <submittedName>
        <fullName evidence="2">Uncharacterized protein</fullName>
    </submittedName>
</protein>
<name>A0ABP2GWH0_9PAST</name>
<evidence type="ECO:0000313" key="2">
    <source>
        <dbReference type="EMBL" id="EEV25141.1"/>
    </source>
</evidence>
<feature type="non-terminal residue" evidence="2">
    <location>
        <position position="1"/>
    </location>
</feature>
<dbReference type="EMBL" id="ACFT01000096">
    <property type="protein sequence ID" value="EEV25141.1"/>
    <property type="molecule type" value="Genomic_DNA"/>
</dbReference>
<feature type="transmembrane region" description="Helical" evidence="1">
    <location>
        <begin position="22"/>
        <end position="43"/>
    </location>
</feature>
<gene>
    <name evidence="2" type="ORF">AM202_02925</name>
</gene>
<organism evidence="2 3">
    <name type="scientific">Actinobacillus minor 202</name>
    <dbReference type="NCBI Taxonomy" id="591023"/>
    <lineage>
        <taxon>Bacteria</taxon>
        <taxon>Pseudomonadati</taxon>
        <taxon>Pseudomonadota</taxon>
        <taxon>Gammaproteobacteria</taxon>
        <taxon>Pasteurellales</taxon>
        <taxon>Pasteurellaceae</taxon>
        <taxon>Actinobacillus</taxon>
    </lineage>
</organism>
<dbReference type="Proteomes" id="UP000003394">
    <property type="component" value="Unassembled WGS sequence"/>
</dbReference>
<keyword evidence="1" id="KW-0472">Membrane</keyword>
<evidence type="ECO:0000256" key="1">
    <source>
        <dbReference type="SAM" id="Phobius"/>
    </source>
</evidence>
<proteinExistence type="predicted"/>
<keyword evidence="3" id="KW-1185">Reference proteome</keyword>
<sequence>EGSNPSRPTTYSSYLAIKNKKLTACLFFFFIGFYSKIYPYFFYSFILC</sequence>
<keyword evidence="1" id="KW-1133">Transmembrane helix</keyword>
<reference evidence="2 3" key="1">
    <citation type="journal article" date="2010" name="Vet. Microbiol.">
        <title>Production of haemolysins by strains of the Actinobacillus minor/porcitonsillarum complex.</title>
        <authorList>
            <person name="Arya G."/>
            <person name="Niven D.F."/>
        </authorList>
    </citation>
    <scope>NUCLEOTIDE SEQUENCE [LARGE SCALE GENOMIC DNA]</scope>
    <source>
        <strain evidence="3">strain 202</strain>
    </source>
</reference>
<evidence type="ECO:0000313" key="3">
    <source>
        <dbReference type="Proteomes" id="UP000003394"/>
    </source>
</evidence>